<evidence type="ECO:0000256" key="2">
    <source>
        <dbReference type="ARBA" id="ARBA00023125"/>
    </source>
</evidence>
<dbReference type="AlphaFoldDB" id="A0A2H3NY38"/>
<evidence type="ECO:0000256" key="3">
    <source>
        <dbReference type="ARBA" id="ARBA00023163"/>
    </source>
</evidence>
<dbReference type="PANTHER" id="PTHR43280">
    <property type="entry name" value="ARAC-FAMILY TRANSCRIPTIONAL REGULATOR"/>
    <property type="match status" value="1"/>
</dbReference>
<keyword evidence="1" id="KW-0805">Transcription regulation</keyword>
<dbReference type="PANTHER" id="PTHR43280:SF2">
    <property type="entry name" value="HTH-TYPE TRANSCRIPTIONAL REGULATOR EXSA"/>
    <property type="match status" value="1"/>
</dbReference>
<reference evidence="5 6" key="1">
    <citation type="submission" date="2017-10" db="EMBL/GenBank/DDBJ databases">
        <title>Draft genome of Longimonas halophila.</title>
        <authorList>
            <person name="Goh K.M."/>
            <person name="Shamsir M.S."/>
            <person name="Lim S.W."/>
        </authorList>
    </citation>
    <scope>NUCLEOTIDE SEQUENCE [LARGE SCALE GENOMIC DNA]</scope>
    <source>
        <strain evidence="5 6">KCTC 42399</strain>
    </source>
</reference>
<gene>
    <name evidence="5" type="ORF">CRI93_13135</name>
</gene>
<dbReference type="OrthoDB" id="9803764at2"/>
<dbReference type="SUPFAM" id="SSF46689">
    <property type="entry name" value="Homeodomain-like"/>
    <property type="match status" value="1"/>
</dbReference>
<organism evidence="5 6">
    <name type="scientific">Longimonas halophila</name>
    <dbReference type="NCBI Taxonomy" id="1469170"/>
    <lineage>
        <taxon>Bacteria</taxon>
        <taxon>Pseudomonadati</taxon>
        <taxon>Rhodothermota</taxon>
        <taxon>Rhodothermia</taxon>
        <taxon>Rhodothermales</taxon>
        <taxon>Salisaetaceae</taxon>
        <taxon>Longimonas</taxon>
    </lineage>
</organism>
<evidence type="ECO:0000259" key="4">
    <source>
        <dbReference type="PROSITE" id="PS01124"/>
    </source>
</evidence>
<accession>A0A2H3NY38</accession>
<feature type="domain" description="HTH araC/xylS-type" evidence="4">
    <location>
        <begin position="37"/>
        <end position="137"/>
    </location>
</feature>
<dbReference type="EMBL" id="PDEP01000014">
    <property type="protein sequence ID" value="PEN05452.1"/>
    <property type="molecule type" value="Genomic_DNA"/>
</dbReference>
<dbReference type="GO" id="GO:0003700">
    <property type="term" value="F:DNA-binding transcription factor activity"/>
    <property type="evidence" value="ECO:0007669"/>
    <property type="project" value="InterPro"/>
</dbReference>
<dbReference type="PRINTS" id="PR00032">
    <property type="entry name" value="HTHARAC"/>
</dbReference>
<sequence>MSNTDERSSPREIIKTEKAVYLSKLSPPDPDWPPDVRVMYDELFDHLFDMGLKISDVKERFGIGNNNVSCRFGHFIGCPPKEFVLHHRFRLAEQLLVDYEHLTVTQIAFAVGYETPNAFSMTFRRRFGCPPTTYRTQARKK</sequence>
<evidence type="ECO:0000313" key="5">
    <source>
        <dbReference type="EMBL" id="PEN05452.1"/>
    </source>
</evidence>
<dbReference type="InterPro" id="IPR020449">
    <property type="entry name" value="Tscrpt_reg_AraC-type_HTH"/>
</dbReference>
<dbReference type="InterPro" id="IPR018060">
    <property type="entry name" value="HTH_AraC"/>
</dbReference>
<protein>
    <recommendedName>
        <fullName evidence="4">HTH araC/xylS-type domain-containing protein</fullName>
    </recommendedName>
</protein>
<keyword evidence="6" id="KW-1185">Reference proteome</keyword>
<name>A0A2H3NY38_9BACT</name>
<dbReference type="Proteomes" id="UP000221024">
    <property type="component" value="Unassembled WGS sequence"/>
</dbReference>
<evidence type="ECO:0000313" key="6">
    <source>
        <dbReference type="Proteomes" id="UP000221024"/>
    </source>
</evidence>
<dbReference type="InterPro" id="IPR009057">
    <property type="entry name" value="Homeodomain-like_sf"/>
</dbReference>
<evidence type="ECO:0000256" key="1">
    <source>
        <dbReference type="ARBA" id="ARBA00023015"/>
    </source>
</evidence>
<keyword evidence="2" id="KW-0238">DNA-binding</keyword>
<proteinExistence type="predicted"/>
<dbReference type="RefSeq" id="WP_098063101.1">
    <property type="nucleotide sequence ID" value="NZ_PDEP01000014.1"/>
</dbReference>
<dbReference type="Gene3D" id="1.10.10.60">
    <property type="entry name" value="Homeodomain-like"/>
    <property type="match status" value="1"/>
</dbReference>
<comment type="caution">
    <text evidence="5">The sequence shown here is derived from an EMBL/GenBank/DDBJ whole genome shotgun (WGS) entry which is preliminary data.</text>
</comment>
<dbReference type="Pfam" id="PF12833">
    <property type="entry name" value="HTH_18"/>
    <property type="match status" value="1"/>
</dbReference>
<dbReference type="PROSITE" id="PS01124">
    <property type="entry name" value="HTH_ARAC_FAMILY_2"/>
    <property type="match status" value="1"/>
</dbReference>
<keyword evidence="3" id="KW-0804">Transcription</keyword>
<dbReference type="SMART" id="SM00342">
    <property type="entry name" value="HTH_ARAC"/>
    <property type="match status" value="1"/>
</dbReference>
<dbReference type="GO" id="GO:0043565">
    <property type="term" value="F:sequence-specific DNA binding"/>
    <property type="evidence" value="ECO:0007669"/>
    <property type="project" value="InterPro"/>
</dbReference>